<dbReference type="AlphaFoldDB" id="A0A2H3NLQ0"/>
<proteinExistence type="inferred from homology"/>
<gene>
    <name evidence="3" type="ORF">CRI93_07960</name>
</gene>
<dbReference type="SUPFAM" id="SSF47729">
    <property type="entry name" value="IHF-like DNA-binding proteins"/>
    <property type="match status" value="1"/>
</dbReference>
<evidence type="ECO:0000313" key="4">
    <source>
        <dbReference type="Proteomes" id="UP000221024"/>
    </source>
</evidence>
<keyword evidence="2" id="KW-0238">DNA-binding</keyword>
<dbReference type="Proteomes" id="UP000221024">
    <property type="component" value="Unassembled WGS sequence"/>
</dbReference>
<dbReference type="Pfam" id="PF00216">
    <property type="entry name" value="Bac_DNA_binding"/>
    <property type="match status" value="1"/>
</dbReference>
<dbReference type="Gene3D" id="4.10.520.10">
    <property type="entry name" value="IHF-like DNA-binding proteins"/>
    <property type="match status" value="1"/>
</dbReference>
<dbReference type="InterPro" id="IPR000119">
    <property type="entry name" value="Hist_DNA-bd"/>
</dbReference>
<dbReference type="EMBL" id="PDEP01000006">
    <property type="protein sequence ID" value="PEN07064.1"/>
    <property type="molecule type" value="Genomic_DNA"/>
</dbReference>
<comment type="caution">
    <text evidence="3">The sequence shown here is derived from an EMBL/GenBank/DDBJ whole genome shotgun (WGS) entry which is preliminary data.</text>
</comment>
<dbReference type="GO" id="GO:0003677">
    <property type="term" value="F:DNA binding"/>
    <property type="evidence" value="ECO:0007669"/>
    <property type="project" value="UniProtKB-KW"/>
</dbReference>
<dbReference type="GO" id="GO:0030527">
    <property type="term" value="F:structural constituent of chromatin"/>
    <property type="evidence" value="ECO:0007669"/>
    <property type="project" value="InterPro"/>
</dbReference>
<organism evidence="3 4">
    <name type="scientific">Longimonas halophila</name>
    <dbReference type="NCBI Taxonomy" id="1469170"/>
    <lineage>
        <taxon>Bacteria</taxon>
        <taxon>Pseudomonadati</taxon>
        <taxon>Rhodothermota</taxon>
        <taxon>Rhodothermia</taxon>
        <taxon>Rhodothermales</taxon>
        <taxon>Salisaetaceae</taxon>
        <taxon>Longimonas</taxon>
    </lineage>
</organism>
<protein>
    <submittedName>
        <fullName evidence="3">Uncharacterized protein</fullName>
    </submittedName>
</protein>
<keyword evidence="4" id="KW-1185">Reference proteome</keyword>
<name>A0A2H3NLQ0_9BACT</name>
<accession>A0A2H3NLQ0</accession>
<evidence type="ECO:0000256" key="2">
    <source>
        <dbReference type="ARBA" id="ARBA00023125"/>
    </source>
</evidence>
<dbReference type="RefSeq" id="WP_098062093.1">
    <property type="nucleotide sequence ID" value="NZ_PDEP01000006.1"/>
</dbReference>
<comment type="similarity">
    <text evidence="1">Belongs to the bacterial histone-like protein family.</text>
</comment>
<dbReference type="InterPro" id="IPR010992">
    <property type="entry name" value="IHF-like_DNA-bd_dom_sf"/>
</dbReference>
<evidence type="ECO:0000256" key="1">
    <source>
        <dbReference type="ARBA" id="ARBA00010529"/>
    </source>
</evidence>
<dbReference type="OrthoDB" id="1495775at2"/>
<reference evidence="3 4" key="1">
    <citation type="submission" date="2017-10" db="EMBL/GenBank/DDBJ databases">
        <title>Draft genome of Longimonas halophila.</title>
        <authorList>
            <person name="Goh K.M."/>
            <person name="Shamsir M.S."/>
            <person name="Lim S.W."/>
        </authorList>
    </citation>
    <scope>NUCLEOTIDE SEQUENCE [LARGE SCALE GENOMIC DNA]</scope>
    <source>
        <strain evidence="3 4">KCTC 42399</strain>
    </source>
</reference>
<evidence type="ECO:0000313" key="3">
    <source>
        <dbReference type="EMBL" id="PEN07064.1"/>
    </source>
</evidence>
<sequence length="72" mass="7781">MARPSPKEVLKAFCAVVRDELANGHDVDLPGLGTIQVEHDASTVQGHDDDAMWSPPKRTITFVPHDDSSSPS</sequence>